<accession>A0A6J4KTN1</accession>
<evidence type="ECO:0000313" key="1">
    <source>
        <dbReference type="EMBL" id="CAA9314858.1"/>
    </source>
</evidence>
<dbReference type="Gene3D" id="1.25.40.10">
    <property type="entry name" value="Tetratricopeptide repeat domain"/>
    <property type="match status" value="1"/>
</dbReference>
<sequence length="101" mass="10781">REGRTQKHIVTPGPLAPAREQLAEMLLETGRPAEALREFGAVAQTEPNRFRAVAGAARAAERAGDGEAVRRHYAHLLEVAAGAEEGARAEVAAARAYIARQ</sequence>
<gene>
    <name evidence="1" type="ORF">AVDCRST_MAG40-1177</name>
</gene>
<proteinExistence type="predicted"/>
<dbReference type="EMBL" id="CADCTX010000354">
    <property type="protein sequence ID" value="CAA9314858.1"/>
    <property type="molecule type" value="Genomic_DNA"/>
</dbReference>
<feature type="non-terminal residue" evidence="1">
    <location>
        <position position="1"/>
    </location>
</feature>
<name>A0A6J4KTN1_9BACT</name>
<dbReference type="InterPro" id="IPR011990">
    <property type="entry name" value="TPR-like_helical_dom_sf"/>
</dbReference>
<reference evidence="1" key="1">
    <citation type="submission" date="2020-02" db="EMBL/GenBank/DDBJ databases">
        <authorList>
            <person name="Meier V. D."/>
        </authorList>
    </citation>
    <scope>NUCLEOTIDE SEQUENCE</scope>
    <source>
        <strain evidence="1">AVDCRST_MAG40</strain>
    </source>
</reference>
<dbReference type="AlphaFoldDB" id="A0A6J4KTN1"/>
<protein>
    <submittedName>
        <fullName evidence="1">Uncharacterized protein</fullName>
    </submittedName>
</protein>
<dbReference type="SUPFAM" id="SSF48452">
    <property type="entry name" value="TPR-like"/>
    <property type="match status" value="1"/>
</dbReference>
<organism evidence="1">
    <name type="scientific">uncultured Gemmatimonadaceae bacterium</name>
    <dbReference type="NCBI Taxonomy" id="246130"/>
    <lineage>
        <taxon>Bacteria</taxon>
        <taxon>Pseudomonadati</taxon>
        <taxon>Gemmatimonadota</taxon>
        <taxon>Gemmatimonadia</taxon>
        <taxon>Gemmatimonadales</taxon>
        <taxon>Gemmatimonadaceae</taxon>
        <taxon>environmental samples</taxon>
    </lineage>
</organism>